<evidence type="ECO:0000313" key="1">
    <source>
        <dbReference type="EMBL" id="MDG2992245.1"/>
    </source>
</evidence>
<proteinExistence type="predicted"/>
<dbReference type="RefSeq" id="WP_277868165.1">
    <property type="nucleotide sequence ID" value="NZ_JAKKUT010000008.1"/>
</dbReference>
<reference evidence="1" key="1">
    <citation type="journal article" date="2022" name="Genome Biol. Evol.">
        <title>A New Gene Family Diagnostic for Intracellular Biomineralization of Amorphous Ca Carbonates by Cyanobacteria.</title>
        <authorList>
            <person name="Benzerara K."/>
            <person name="Duprat E."/>
            <person name="Bitard-Feildel T."/>
            <person name="Caumes G."/>
            <person name="Cassier-Chauvat C."/>
            <person name="Chauvat F."/>
            <person name="Dezi M."/>
            <person name="Diop S.I."/>
            <person name="Gaschignard G."/>
            <person name="Gorgen S."/>
            <person name="Gugger M."/>
            <person name="Lopez-Garcia P."/>
            <person name="Millet M."/>
            <person name="Skouri-Panet F."/>
            <person name="Moreira D."/>
            <person name="Callebaut I."/>
        </authorList>
    </citation>
    <scope>NUCLEOTIDE SEQUENCE</scope>
    <source>
        <strain evidence="1">G9</strain>
    </source>
</reference>
<reference evidence="1" key="2">
    <citation type="submission" date="2022-01" db="EMBL/GenBank/DDBJ databases">
        <authorList>
            <person name="Zivanovic Y."/>
            <person name="Moreira D."/>
            <person name="Lopez-Garcia P."/>
        </authorList>
    </citation>
    <scope>NUCLEOTIDE SEQUENCE</scope>
    <source>
        <strain evidence="1">G9</strain>
    </source>
</reference>
<dbReference type="EMBL" id="JAKKUT010000008">
    <property type="protein sequence ID" value="MDG2992245.1"/>
    <property type="molecule type" value="Genomic_DNA"/>
</dbReference>
<keyword evidence="2" id="KW-1185">Reference proteome</keyword>
<organism evidence="1 2">
    <name type="scientific">Candidatus Synechococcus calcipolaris G9</name>
    <dbReference type="NCBI Taxonomy" id="1497997"/>
    <lineage>
        <taxon>Bacteria</taxon>
        <taxon>Bacillati</taxon>
        <taxon>Cyanobacteriota</taxon>
        <taxon>Cyanophyceae</taxon>
        <taxon>Synechococcales</taxon>
        <taxon>Synechococcaceae</taxon>
        <taxon>Synechococcus</taxon>
    </lineage>
</organism>
<protein>
    <recommendedName>
        <fullName evidence="3">DUF5666 domain-containing protein</fullName>
    </recommendedName>
</protein>
<dbReference type="Proteomes" id="UP001154265">
    <property type="component" value="Unassembled WGS sequence"/>
</dbReference>
<evidence type="ECO:0000313" key="2">
    <source>
        <dbReference type="Proteomes" id="UP001154265"/>
    </source>
</evidence>
<name>A0ABT6F309_9SYNE</name>
<evidence type="ECO:0008006" key="3">
    <source>
        <dbReference type="Google" id="ProtNLM"/>
    </source>
</evidence>
<comment type="caution">
    <text evidence="1">The sequence shown here is derived from an EMBL/GenBank/DDBJ whole genome shotgun (WGS) entry which is preliminary data.</text>
</comment>
<accession>A0ABT6F309</accession>
<sequence length="115" mass="12487">MIKILTVTLTNNIILVLGVSLLLAPSIVIPRQVLADDDVPKTLSGKIEQVLDDDELRISTAQGYYKLDLPDSCKGAVLSGKLKVGMTIIAKGMLDPEDRELEVSTIKQGNRQICP</sequence>
<gene>
    <name evidence="1" type="ORF">L3556_15100</name>
</gene>